<dbReference type="Pfam" id="PF23635">
    <property type="entry name" value="Beta-prop_AT5G49610-like"/>
    <property type="match status" value="1"/>
</dbReference>
<dbReference type="EMBL" id="OZ075123">
    <property type="protein sequence ID" value="CAL4916043.1"/>
    <property type="molecule type" value="Genomic_DNA"/>
</dbReference>
<dbReference type="InterPro" id="IPR001810">
    <property type="entry name" value="F-box_dom"/>
</dbReference>
<accession>A0ABC8WV38</accession>
<evidence type="ECO:0000313" key="2">
    <source>
        <dbReference type="EMBL" id="CAL4916043.1"/>
    </source>
</evidence>
<protein>
    <recommendedName>
        <fullName evidence="1">F-box domain-containing protein</fullName>
    </recommendedName>
</protein>
<dbReference type="PANTHER" id="PTHR32133">
    <property type="entry name" value="OS07G0120400 PROTEIN"/>
    <property type="match status" value="1"/>
</dbReference>
<dbReference type="AlphaFoldDB" id="A0ABC8WV38"/>
<feature type="domain" description="F-box" evidence="1">
    <location>
        <begin position="14"/>
        <end position="56"/>
    </location>
</feature>
<dbReference type="PANTHER" id="PTHR32133:SF409">
    <property type="entry name" value="F-BOX DOMAIN-CONTAINING PROTEIN"/>
    <property type="match status" value="1"/>
</dbReference>
<dbReference type="SMART" id="SM00256">
    <property type="entry name" value="FBOX"/>
    <property type="match status" value="1"/>
</dbReference>
<gene>
    <name evidence="2" type="ORF">URODEC1_LOCUS17844</name>
</gene>
<dbReference type="Gene3D" id="1.20.1280.50">
    <property type="match status" value="1"/>
</dbReference>
<reference evidence="3" key="1">
    <citation type="submission" date="2024-06" db="EMBL/GenBank/DDBJ databases">
        <authorList>
            <person name="Ryan C."/>
        </authorList>
    </citation>
    <scope>NUCLEOTIDE SEQUENCE [LARGE SCALE GENOMIC DNA]</scope>
</reference>
<proteinExistence type="predicted"/>
<dbReference type="SUPFAM" id="SSF81383">
    <property type="entry name" value="F-box domain"/>
    <property type="match status" value="1"/>
</dbReference>
<dbReference type="InterPro" id="IPR056594">
    <property type="entry name" value="AT5G49610-like_b-prop"/>
</dbReference>
<keyword evidence="3" id="KW-1185">Reference proteome</keyword>
<organism evidence="2 3">
    <name type="scientific">Urochloa decumbens</name>
    <dbReference type="NCBI Taxonomy" id="240449"/>
    <lineage>
        <taxon>Eukaryota</taxon>
        <taxon>Viridiplantae</taxon>
        <taxon>Streptophyta</taxon>
        <taxon>Embryophyta</taxon>
        <taxon>Tracheophyta</taxon>
        <taxon>Spermatophyta</taxon>
        <taxon>Magnoliopsida</taxon>
        <taxon>Liliopsida</taxon>
        <taxon>Poales</taxon>
        <taxon>Poaceae</taxon>
        <taxon>PACMAD clade</taxon>
        <taxon>Panicoideae</taxon>
        <taxon>Panicodae</taxon>
        <taxon>Paniceae</taxon>
        <taxon>Melinidinae</taxon>
        <taxon>Urochloa</taxon>
    </lineage>
</organism>
<sequence length="388" mass="43216">MSEPTALSPAADLPPDDLLREVFLRLPPEPGHLLSASLVCRHWRRLVRDPAFLRLFRAFHRTPPVLGFFQNLSSIQPHIGRYTRFVPTAAVSGFVLPDGKRMRQVLDCRHGRVLFHSDLGLLVWDPMVGDTHYMGLLQGSKGWDWDFTASVICAAGHDSHMDCHSSSFRVVFVESVNDDEHHDHLATSHVYSSETGTWSSATTISSPSAVTSYEASALVGNSLCWLLDFAGTGKDHILEFELHSQRLNLIELPDGVRDGYMFDIHLMPAEDGGIGFAQVKESSIHFWSRRIGHHEGADGWVLLKMVDLHELPFHSLAARDTWLESTVVGFAEDSNMLFLESGASIIMINLGSMQLSEVPYARGSSIYPYTSFYTPGRDIVGIDDRAAE</sequence>
<name>A0ABC8WV38_9POAL</name>
<dbReference type="Pfam" id="PF00646">
    <property type="entry name" value="F-box"/>
    <property type="match status" value="1"/>
</dbReference>
<evidence type="ECO:0000259" key="1">
    <source>
        <dbReference type="SMART" id="SM00256"/>
    </source>
</evidence>
<reference evidence="2 3" key="2">
    <citation type="submission" date="2024-10" db="EMBL/GenBank/DDBJ databases">
        <authorList>
            <person name="Ryan C."/>
        </authorList>
    </citation>
    <scope>NUCLEOTIDE SEQUENCE [LARGE SCALE GENOMIC DNA]</scope>
</reference>
<evidence type="ECO:0000313" key="3">
    <source>
        <dbReference type="Proteomes" id="UP001497457"/>
    </source>
</evidence>
<dbReference type="InterPro" id="IPR036047">
    <property type="entry name" value="F-box-like_dom_sf"/>
</dbReference>
<dbReference type="Proteomes" id="UP001497457">
    <property type="component" value="Chromosome 13rd"/>
</dbReference>